<keyword evidence="1" id="KW-1133">Transmembrane helix</keyword>
<feature type="transmembrane region" description="Helical" evidence="1">
    <location>
        <begin position="132"/>
        <end position="158"/>
    </location>
</feature>
<evidence type="ECO:0008006" key="4">
    <source>
        <dbReference type="Google" id="ProtNLM"/>
    </source>
</evidence>
<keyword evidence="1" id="KW-0812">Transmembrane</keyword>
<evidence type="ECO:0000256" key="1">
    <source>
        <dbReference type="SAM" id="Phobius"/>
    </source>
</evidence>
<evidence type="ECO:0000313" key="2">
    <source>
        <dbReference type="EMBL" id="GIH09655.1"/>
    </source>
</evidence>
<dbReference type="InterPro" id="IPR026898">
    <property type="entry name" value="PrsW"/>
</dbReference>
<keyword evidence="1" id="KW-0472">Membrane</keyword>
<feature type="transmembrane region" description="Helical" evidence="1">
    <location>
        <begin position="209"/>
        <end position="235"/>
    </location>
</feature>
<sequence length="442" mass="47631">MTTSAPAGGRPWRFSVRPTPRATRALSSLQLPAFWILAGILFFSGMRLLDLLSSPFARFPAATTTAIILFALYAVPFWLFIASMDFLEREPPLLMATAFAWGALVATTTAMPGNRAMLALLAKTVSPDYAVAWGPAVVSPIIEELLKALGLVMIVLVARKQINSVLDGMVYGALIGLGFQVVENVFYALNAVEMANSGDKVGPVVATFFLRGFLAGLWSHTLFSAVAGAGIAWFIVRTEKSLLIRSLGLAVGLFLAWAVHFIWNSPLLADGLGRGGWGVLTGLLLKGIPALAMVMALLWVARHREANYYISYLVQLRDPKVATERELHTLGHGHLRADARRYAKDRAGKPGKKAVRGLQMAQAHLAVELSRAPFGLTAGDAVLLHARDDVLIRRSRMLKLGLTEAIASPLRPAVPRVVVLGIGAALFLCGLIWFGISSMNAA</sequence>
<feature type="transmembrane region" description="Helical" evidence="1">
    <location>
        <begin position="242"/>
        <end position="263"/>
    </location>
</feature>
<organism evidence="2 3">
    <name type="scientific">Rhizocola hellebori</name>
    <dbReference type="NCBI Taxonomy" id="1392758"/>
    <lineage>
        <taxon>Bacteria</taxon>
        <taxon>Bacillati</taxon>
        <taxon>Actinomycetota</taxon>
        <taxon>Actinomycetes</taxon>
        <taxon>Micromonosporales</taxon>
        <taxon>Micromonosporaceae</taxon>
        <taxon>Rhizocola</taxon>
    </lineage>
</organism>
<dbReference type="Pfam" id="PF13367">
    <property type="entry name" value="PrsW-protease"/>
    <property type="match status" value="1"/>
</dbReference>
<accession>A0A8J3VKE7</accession>
<proteinExistence type="predicted"/>
<keyword evidence="3" id="KW-1185">Reference proteome</keyword>
<dbReference type="EMBL" id="BONY01000073">
    <property type="protein sequence ID" value="GIH09655.1"/>
    <property type="molecule type" value="Genomic_DNA"/>
</dbReference>
<protein>
    <recommendedName>
        <fullName evidence="4">PrsW family intramembrane metalloprotease</fullName>
    </recommendedName>
</protein>
<dbReference type="PANTHER" id="PTHR36844:SF1">
    <property type="entry name" value="PROTEASE PRSW"/>
    <property type="match status" value="1"/>
</dbReference>
<dbReference type="RefSeq" id="WP_203913387.1">
    <property type="nucleotide sequence ID" value="NZ_BONY01000073.1"/>
</dbReference>
<name>A0A8J3VKE7_9ACTN</name>
<evidence type="ECO:0000313" key="3">
    <source>
        <dbReference type="Proteomes" id="UP000612899"/>
    </source>
</evidence>
<dbReference type="AlphaFoldDB" id="A0A8J3VKE7"/>
<gene>
    <name evidence="2" type="ORF">Rhe02_77220</name>
</gene>
<dbReference type="GO" id="GO:0008233">
    <property type="term" value="F:peptidase activity"/>
    <property type="evidence" value="ECO:0007669"/>
    <property type="project" value="InterPro"/>
</dbReference>
<feature type="transmembrane region" description="Helical" evidence="1">
    <location>
        <begin position="170"/>
        <end position="189"/>
    </location>
</feature>
<feature type="transmembrane region" description="Helical" evidence="1">
    <location>
        <begin position="93"/>
        <end position="112"/>
    </location>
</feature>
<comment type="caution">
    <text evidence="2">The sequence shown here is derived from an EMBL/GenBank/DDBJ whole genome shotgun (WGS) entry which is preliminary data.</text>
</comment>
<feature type="transmembrane region" description="Helical" evidence="1">
    <location>
        <begin position="31"/>
        <end position="49"/>
    </location>
</feature>
<feature type="transmembrane region" description="Helical" evidence="1">
    <location>
        <begin position="61"/>
        <end position="81"/>
    </location>
</feature>
<dbReference type="PANTHER" id="PTHR36844">
    <property type="entry name" value="PROTEASE PRSW"/>
    <property type="match status" value="1"/>
</dbReference>
<reference evidence="2" key="1">
    <citation type="submission" date="2021-01" db="EMBL/GenBank/DDBJ databases">
        <title>Whole genome shotgun sequence of Rhizocola hellebori NBRC 109834.</title>
        <authorList>
            <person name="Komaki H."/>
            <person name="Tamura T."/>
        </authorList>
    </citation>
    <scope>NUCLEOTIDE SEQUENCE</scope>
    <source>
        <strain evidence="2">NBRC 109834</strain>
    </source>
</reference>
<dbReference type="Proteomes" id="UP000612899">
    <property type="component" value="Unassembled WGS sequence"/>
</dbReference>
<feature type="transmembrane region" description="Helical" evidence="1">
    <location>
        <begin position="417"/>
        <end position="436"/>
    </location>
</feature>
<feature type="transmembrane region" description="Helical" evidence="1">
    <location>
        <begin position="283"/>
        <end position="301"/>
    </location>
</feature>